<evidence type="ECO:0000313" key="8">
    <source>
        <dbReference type="EMBL" id="ASV68037.1"/>
    </source>
</evidence>
<dbReference type="GO" id="GO:0050136">
    <property type="term" value="F:NADH dehydrogenase (quinone) (non-electrogenic) activity"/>
    <property type="evidence" value="ECO:0007669"/>
    <property type="project" value="UniProtKB-UniRule"/>
</dbReference>
<sequence>MDLDTLLSFSWHAMVPEFIILGTATLLSLLDLFLPRSFHRKWLGWLGVGSIVAALIFLLTLIGDTPFAILYDTFRLDSFAIAFKLVLLVAAGFVLLLAISYEPKEELTEFRGEFFYLFLVALLGAMIMSSSADLITLFVGLELMTLSSYILVGIRKKHLPSNESAMKYVINGGIATAITLFGMSYLYGIAGTTNILEMAGRLQELTNTQHLFLLALAFLMILAGLAFKIAAAPFHMWTPDVYEGAPIPVTAFLSIISKAAGFILIIRMFITVFYHIPDVSNNSSLLMALQNFLAVLAAVTMIWGNLVALRQTKIKRMLAYSSIAHAGYLLVAVTAFSAFMVETIWFYLTAYLFMTIAVFSLLQLMNIEELKQLSGLSKRAPLLAVALALTMLGLAGIPGTSGFIGKLNIFLGALSTEPTHYLLAVILIATTVISYIYYFKLIIYAFFREANHTFQMSGKKLNSIIISICVMMTVLLGVFPQLAYDFLHQNFLSFYDFLQ</sequence>
<evidence type="ECO:0000256" key="1">
    <source>
        <dbReference type="ARBA" id="ARBA00004651"/>
    </source>
</evidence>
<feature type="domain" description="NADH:quinone oxidoreductase/Mrp antiporter transmembrane" evidence="7">
    <location>
        <begin position="131"/>
        <end position="432"/>
    </location>
</feature>
<evidence type="ECO:0000256" key="3">
    <source>
        <dbReference type="ARBA" id="ARBA00022989"/>
    </source>
</evidence>
<feature type="transmembrane region" description="Helical" evidence="5">
    <location>
        <begin position="344"/>
        <end position="362"/>
    </location>
</feature>
<evidence type="ECO:0000256" key="2">
    <source>
        <dbReference type="ARBA" id="ARBA00022692"/>
    </source>
</evidence>
<keyword evidence="3 5" id="KW-1133">Transmembrane helix</keyword>
<feature type="transmembrane region" description="Helical" evidence="5">
    <location>
        <begin position="464"/>
        <end position="484"/>
    </location>
</feature>
<keyword evidence="4 5" id="KW-0472">Membrane</keyword>
<gene>
    <name evidence="5" type="primary">nuoN</name>
    <name evidence="8" type="ORF">CKF48_12360</name>
</gene>
<dbReference type="RefSeq" id="WP_095371606.1">
    <property type="nucleotide sequence ID" value="NZ_CP022983.1"/>
</dbReference>
<evidence type="ECO:0000256" key="6">
    <source>
        <dbReference type="RuleBase" id="RU000320"/>
    </source>
</evidence>
<feature type="transmembrane region" description="Helical" evidence="5">
    <location>
        <begin position="42"/>
        <end position="61"/>
    </location>
</feature>
<keyword evidence="5" id="KW-0520">NAD</keyword>
<dbReference type="EMBL" id="CP022983">
    <property type="protein sequence ID" value="ASV68037.1"/>
    <property type="molecule type" value="Genomic_DNA"/>
</dbReference>
<comment type="similarity">
    <text evidence="5">Belongs to the complex I subunit 2 family.</text>
</comment>
<comment type="subcellular location">
    <subcellularLocation>
        <location evidence="1 5">Cell membrane</location>
        <topology evidence="1 5">Multi-pass membrane protein</topology>
    </subcellularLocation>
    <subcellularLocation>
        <location evidence="6">Membrane</location>
        <topology evidence="6">Multi-pass membrane protein</topology>
    </subcellularLocation>
</comment>
<organism evidence="8 9">
    <name type="scientific">Cytobacillus kochii</name>
    <dbReference type="NCBI Taxonomy" id="859143"/>
    <lineage>
        <taxon>Bacteria</taxon>
        <taxon>Bacillati</taxon>
        <taxon>Bacillota</taxon>
        <taxon>Bacilli</taxon>
        <taxon>Bacillales</taxon>
        <taxon>Bacillaceae</taxon>
        <taxon>Cytobacillus</taxon>
    </lineage>
</organism>
<dbReference type="KEGG" id="bko:CKF48_12360"/>
<dbReference type="Proteomes" id="UP000215137">
    <property type="component" value="Chromosome"/>
</dbReference>
<protein>
    <recommendedName>
        <fullName evidence="5">NADH-quinone oxidoreductase subunit N</fullName>
        <ecNumber evidence="5">7.1.1.-</ecNumber>
    </recommendedName>
    <alternativeName>
        <fullName evidence="5">NADH dehydrogenase I subunit N</fullName>
    </alternativeName>
    <alternativeName>
        <fullName evidence="5">NDH-1 subunit N</fullName>
    </alternativeName>
</protein>
<dbReference type="GO" id="GO:0008137">
    <property type="term" value="F:NADH dehydrogenase (ubiquinone) activity"/>
    <property type="evidence" value="ECO:0007669"/>
    <property type="project" value="InterPro"/>
</dbReference>
<feature type="transmembrane region" description="Helical" evidence="5">
    <location>
        <begin position="382"/>
        <end position="401"/>
    </location>
</feature>
<keyword evidence="9" id="KW-1185">Reference proteome</keyword>
<dbReference type="GO" id="GO:0005886">
    <property type="term" value="C:plasma membrane"/>
    <property type="evidence" value="ECO:0007669"/>
    <property type="project" value="UniProtKB-SubCell"/>
</dbReference>
<proteinExistence type="inferred from homology"/>
<feature type="transmembrane region" description="Helical" evidence="5">
    <location>
        <begin position="251"/>
        <end position="276"/>
    </location>
</feature>
<reference evidence="8 9" key="1">
    <citation type="submission" date="2017-08" db="EMBL/GenBank/DDBJ databases">
        <title>Complete Genome Sequence of Bacillus kochii Oregon-R-modENCODE STRAIN BDGP4, isolated from Drosophila melanogaster gut.</title>
        <authorList>
            <person name="Wan K.H."/>
            <person name="Yu C."/>
            <person name="Park S."/>
            <person name="Hammonds A.S."/>
            <person name="Booth B.W."/>
            <person name="Celniker S.E."/>
        </authorList>
    </citation>
    <scope>NUCLEOTIDE SEQUENCE [LARGE SCALE GENOMIC DNA]</scope>
    <source>
        <strain evidence="8 9">BDGP4</strain>
    </source>
</reference>
<evidence type="ECO:0000256" key="4">
    <source>
        <dbReference type="ARBA" id="ARBA00023136"/>
    </source>
</evidence>
<feature type="transmembrane region" description="Helical" evidence="5">
    <location>
        <begin position="113"/>
        <end position="129"/>
    </location>
</feature>
<dbReference type="InterPro" id="IPR010096">
    <property type="entry name" value="NADH-Q_OxRdtase_suN/2"/>
</dbReference>
<feature type="transmembrane region" description="Helical" evidence="5">
    <location>
        <begin position="166"/>
        <end position="190"/>
    </location>
</feature>
<dbReference type="HAMAP" id="MF_00445">
    <property type="entry name" value="NDH1_NuoN_1"/>
    <property type="match status" value="1"/>
</dbReference>
<dbReference type="GO" id="GO:0042773">
    <property type="term" value="P:ATP synthesis coupled electron transport"/>
    <property type="evidence" value="ECO:0007669"/>
    <property type="project" value="InterPro"/>
</dbReference>
<comment type="catalytic activity">
    <reaction evidence="5">
        <text>a quinone + NADH + 5 H(+)(in) = a quinol + NAD(+) + 4 H(+)(out)</text>
        <dbReference type="Rhea" id="RHEA:57888"/>
        <dbReference type="ChEBI" id="CHEBI:15378"/>
        <dbReference type="ChEBI" id="CHEBI:24646"/>
        <dbReference type="ChEBI" id="CHEBI:57540"/>
        <dbReference type="ChEBI" id="CHEBI:57945"/>
        <dbReference type="ChEBI" id="CHEBI:132124"/>
    </reaction>
</comment>
<dbReference type="GO" id="GO:0048038">
    <property type="term" value="F:quinone binding"/>
    <property type="evidence" value="ECO:0007669"/>
    <property type="project" value="UniProtKB-KW"/>
</dbReference>
<feature type="transmembrane region" description="Helical" evidence="5">
    <location>
        <begin position="210"/>
        <end position="230"/>
    </location>
</feature>
<dbReference type="NCBIfam" id="TIGR01770">
    <property type="entry name" value="NDH_I_N"/>
    <property type="match status" value="1"/>
</dbReference>
<keyword evidence="2 5" id="KW-0812">Transmembrane</keyword>
<evidence type="ECO:0000256" key="5">
    <source>
        <dbReference type="HAMAP-Rule" id="MF_00445"/>
    </source>
</evidence>
<evidence type="ECO:0000259" key="7">
    <source>
        <dbReference type="Pfam" id="PF00361"/>
    </source>
</evidence>
<accession>A0A248TIK2</accession>
<name>A0A248TIK2_9BACI</name>
<keyword evidence="5" id="KW-0813">Transport</keyword>
<keyword evidence="5" id="KW-0874">Quinone</keyword>
<feature type="transmembrane region" description="Helical" evidence="5">
    <location>
        <begin position="421"/>
        <end position="443"/>
    </location>
</feature>
<comment type="subunit">
    <text evidence="5">NDH-1 is composed of 14 different subunits. Subunits NuoA, H, J, K, L, M, N constitute the membrane sector of the complex.</text>
</comment>
<evidence type="ECO:0000313" key="9">
    <source>
        <dbReference type="Proteomes" id="UP000215137"/>
    </source>
</evidence>
<dbReference type="PANTHER" id="PTHR22773">
    <property type="entry name" value="NADH DEHYDROGENASE"/>
    <property type="match status" value="1"/>
</dbReference>
<feature type="transmembrane region" description="Helical" evidence="5">
    <location>
        <begin position="135"/>
        <end position="154"/>
    </location>
</feature>
<dbReference type="PRINTS" id="PR01434">
    <property type="entry name" value="NADHDHGNASE5"/>
</dbReference>
<dbReference type="NCBIfam" id="NF004446">
    <property type="entry name" value="PRK05777.2-4"/>
    <property type="match status" value="1"/>
</dbReference>
<feature type="transmembrane region" description="Helical" evidence="5">
    <location>
        <begin position="288"/>
        <end position="306"/>
    </location>
</feature>
<dbReference type="OrthoDB" id="9811718at2"/>
<feature type="transmembrane region" description="Helical" evidence="5">
    <location>
        <begin position="318"/>
        <end position="338"/>
    </location>
</feature>
<keyword evidence="5" id="KW-1278">Translocase</keyword>
<dbReference type="AlphaFoldDB" id="A0A248TIK2"/>
<comment type="function">
    <text evidence="5">NDH-1 shuttles electrons from NADH, via FMN and iron-sulfur (Fe-S) centers, to quinones in the respiratory chain. The immediate electron acceptor for the enzyme in this species is believed to be a menaquinone. Couples the redox reaction to proton translocation (for every two electrons transferred, four hydrogen ions are translocated across the cytoplasmic membrane), and thus conserves the redox energy in a proton gradient.</text>
</comment>
<dbReference type="EC" id="7.1.1.-" evidence="5"/>
<dbReference type="InterPro" id="IPR001750">
    <property type="entry name" value="ND/Mrp_TM"/>
</dbReference>
<dbReference type="Pfam" id="PF00361">
    <property type="entry name" value="Proton_antipo_M"/>
    <property type="match status" value="1"/>
</dbReference>
<feature type="transmembrane region" description="Helical" evidence="5">
    <location>
        <begin position="6"/>
        <end position="30"/>
    </location>
</feature>
<keyword evidence="5" id="KW-1003">Cell membrane</keyword>
<feature type="transmembrane region" description="Helical" evidence="5">
    <location>
        <begin position="81"/>
        <end position="101"/>
    </location>
</feature>